<evidence type="ECO:0000256" key="2">
    <source>
        <dbReference type="ARBA" id="ARBA00022692"/>
    </source>
</evidence>
<keyword evidence="10" id="KW-1185">Reference proteome</keyword>
<feature type="transmembrane region" description="Helical" evidence="6">
    <location>
        <begin position="273"/>
        <end position="292"/>
    </location>
</feature>
<evidence type="ECO:0000259" key="8">
    <source>
        <dbReference type="PROSITE" id="PS51012"/>
    </source>
</evidence>
<keyword evidence="3 6" id="KW-1133">Transmembrane helix</keyword>
<dbReference type="InterPro" id="IPR013525">
    <property type="entry name" value="ABC2_TM"/>
</dbReference>
<dbReference type="PROSITE" id="PS51012">
    <property type="entry name" value="ABC_TM2"/>
    <property type="match status" value="1"/>
</dbReference>
<keyword evidence="6" id="KW-0813">Transport</keyword>
<dbReference type="PANTHER" id="PTHR43229">
    <property type="entry name" value="NODULATION PROTEIN J"/>
    <property type="match status" value="1"/>
</dbReference>
<feature type="transmembrane region" description="Helical" evidence="6">
    <location>
        <begin position="95"/>
        <end position="117"/>
    </location>
</feature>
<dbReference type="EMBL" id="JBHRWW010000001">
    <property type="protein sequence ID" value="MFC3686836.1"/>
    <property type="molecule type" value="Genomic_DNA"/>
</dbReference>
<dbReference type="Pfam" id="PF01061">
    <property type="entry name" value="ABC2_membrane"/>
    <property type="match status" value="1"/>
</dbReference>
<protein>
    <recommendedName>
        <fullName evidence="6">Transport permease protein</fullName>
    </recommendedName>
</protein>
<sequence>MSTTSTPSSTPTSTTRGGTTGTAPRQRPVPSSSPFQAVGDGWTVARRNLIKIKRVPDLLVGSIVSPIMFILLFAYVFGGAISLDGQVDPAAYREFLIAGIFAQTVIFGATITGAGMAQDVKTGIIDRFRSLPMAPSAVLVGRTTADVVNNVLTIIIMSLTSLAIGWRIDTSVGEALLGYALLLFFAYCISWIMAFFGLLVRTPEVFNNVTFIVIFPLTFIANTFVPLESFPGPLRWFASWNPVSTVTQASRELFGNLPAGTPEPSGWALQNPVVYTVAWGLAILVVFVPLTVRQYQRAAAR</sequence>
<dbReference type="Proteomes" id="UP001595685">
    <property type="component" value="Unassembled WGS sequence"/>
</dbReference>
<dbReference type="RefSeq" id="WP_340293060.1">
    <property type="nucleotide sequence ID" value="NZ_JBBEOI010000094.1"/>
</dbReference>
<keyword evidence="6" id="KW-1003">Cell membrane</keyword>
<dbReference type="InterPro" id="IPR000412">
    <property type="entry name" value="ABC_2_transport"/>
</dbReference>
<evidence type="ECO:0000256" key="1">
    <source>
        <dbReference type="ARBA" id="ARBA00004141"/>
    </source>
</evidence>
<name>A0ABV7WE42_9MICO</name>
<keyword evidence="2 6" id="KW-0812">Transmembrane</keyword>
<keyword evidence="4 6" id="KW-0472">Membrane</keyword>
<organism evidence="9 10">
    <name type="scientific">Aquipuribacter hungaricus</name>
    <dbReference type="NCBI Taxonomy" id="545624"/>
    <lineage>
        <taxon>Bacteria</taxon>
        <taxon>Bacillati</taxon>
        <taxon>Actinomycetota</taxon>
        <taxon>Actinomycetes</taxon>
        <taxon>Micrococcales</taxon>
        <taxon>Intrasporangiaceae</taxon>
        <taxon>Aquipuribacter</taxon>
    </lineage>
</organism>
<dbReference type="PIRSF" id="PIRSF006648">
    <property type="entry name" value="DrrB"/>
    <property type="match status" value="1"/>
</dbReference>
<feature type="transmembrane region" description="Helical" evidence="6">
    <location>
        <begin position="205"/>
        <end position="225"/>
    </location>
</feature>
<gene>
    <name evidence="9" type="ORF">ACFOLH_00600</name>
</gene>
<comment type="similarity">
    <text evidence="6">Belongs to the ABC-2 integral membrane protein family.</text>
</comment>
<feature type="compositionally biased region" description="Low complexity" evidence="7">
    <location>
        <begin position="1"/>
        <end position="17"/>
    </location>
</feature>
<feature type="transmembrane region" description="Helical" evidence="6">
    <location>
        <begin position="138"/>
        <end position="164"/>
    </location>
</feature>
<evidence type="ECO:0000256" key="3">
    <source>
        <dbReference type="ARBA" id="ARBA00022989"/>
    </source>
</evidence>
<reference evidence="10" key="1">
    <citation type="journal article" date="2019" name="Int. J. Syst. Evol. Microbiol.">
        <title>The Global Catalogue of Microorganisms (GCM) 10K type strain sequencing project: providing services to taxonomists for standard genome sequencing and annotation.</title>
        <authorList>
            <consortium name="The Broad Institute Genomics Platform"/>
            <consortium name="The Broad Institute Genome Sequencing Center for Infectious Disease"/>
            <person name="Wu L."/>
            <person name="Ma J."/>
        </authorList>
    </citation>
    <scope>NUCLEOTIDE SEQUENCE [LARGE SCALE GENOMIC DNA]</scope>
    <source>
        <strain evidence="10">NCAIM B.02333</strain>
    </source>
</reference>
<evidence type="ECO:0000313" key="9">
    <source>
        <dbReference type="EMBL" id="MFC3686836.1"/>
    </source>
</evidence>
<evidence type="ECO:0000256" key="5">
    <source>
        <dbReference type="ARBA" id="ARBA00023251"/>
    </source>
</evidence>
<evidence type="ECO:0000256" key="4">
    <source>
        <dbReference type="ARBA" id="ARBA00023136"/>
    </source>
</evidence>
<proteinExistence type="inferred from homology"/>
<keyword evidence="5" id="KW-0046">Antibiotic resistance</keyword>
<dbReference type="InterPro" id="IPR047817">
    <property type="entry name" value="ABC2_TM_bact-type"/>
</dbReference>
<feature type="transmembrane region" description="Helical" evidence="6">
    <location>
        <begin position="176"/>
        <end position="198"/>
    </location>
</feature>
<feature type="domain" description="ABC transmembrane type-2" evidence="8">
    <location>
        <begin position="57"/>
        <end position="298"/>
    </location>
</feature>
<accession>A0ABV7WE42</accession>
<feature type="region of interest" description="Disordered" evidence="7">
    <location>
        <begin position="1"/>
        <end position="35"/>
    </location>
</feature>
<comment type="subcellular location">
    <subcellularLocation>
        <location evidence="6">Cell membrane</location>
        <topology evidence="6">Multi-pass membrane protein</topology>
    </subcellularLocation>
    <subcellularLocation>
        <location evidence="1">Membrane</location>
        <topology evidence="1">Multi-pass membrane protein</topology>
    </subcellularLocation>
</comment>
<comment type="caution">
    <text evidence="9">The sequence shown here is derived from an EMBL/GenBank/DDBJ whole genome shotgun (WGS) entry which is preliminary data.</text>
</comment>
<evidence type="ECO:0000256" key="7">
    <source>
        <dbReference type="SAM" id="MobiDB-lite"/>
    </source>
</evidence>
<dbReference type="PANTHER" id="PTHR43229:SF2">
    <property type="entry name" value="NODULATION PROTEIN J"/>
    <property type="match status" value="1"/>
</dbReference>
<feature type="transmembrane region" description="Helical" evidence="6">
    <location>
        <begin position="58"/>
        <end position="83"/>
    </location>
</feature>
<dbReference type="InterPro" id="IPR051784">
    <property type="entry name" value="Nod_factor_ABC_transporter"/>
</dbReference>
<evidence type="ECO:0000313" key="10">
    <source>
        <dbReference type="Proteomes" id="UP001595685"/>
    </source>
</evidence>
<evidence type="ECO:0000256" key="6">
    <source>
        <dbReference type="RuleBase" id="RU361157"/>
    </source>
</evidence>